<feature type="transmembrane region" description="Helical" evidence="6">
    <location>
        <begin position="222"/>
        <end position="244"/>
    </location>
</feature>
<feature type="transmembrane region" description="Helical" evidence="6">
    <location>
        <begin position="462"/>
        <end position="481"/>
    </location>
</feature>
<dbReference type="GO" id="GO:0030026">
    <property type="term" value="P:intracellular manganese ion homeostasis"/>
    <property type="evidence" value="ECO:0007669"/>
    <property type="project" value="TreeGrafter"/>
</dbReference>
<keyword evidence="2 6" id="KW-0812">Transmembrane</keyword>
<comment type="subcellular location">
    <subcellularLocation>
        <location evidence="1">Membrane</location>
        <topology evidence="1">Multi-pass membrane protein</topology>
    </subcellularLocation>
</comment>
<feature type="transmembrane region" description="Helical" evidence="6">
    <location>
        <begin position="432"/>
        <end position="450"/>
    </location>
</feature>
<evidence type="ECO:0000256" key="3">
    <source>
        <dbReference type="ARBA" id="ARBA00022989"/>
    </source>
</evidence>
<dbReference type="eggNOG" id="KOG1291">
    <property type="taxonomic scope" value="Eukaryota"/>
</dbReference>
<dbReference type="InterPro" id="IPR001046">
    <property type="entry name" value="NRAMP_fam"/>
</dbReference>
<evidence type="ECO:0000256" key="2">
    <source>
        <dbReference type="ARBA" id="ARBA00022692"/>
    </source>
</evidence>
<evidence type="ECO:0000313" key="8">
    <source>
        <dbReference type="Proteomes" id="UP000015100"/>
    </source>
</evidence>
<dbReference type="PANTHER" id="PTHR11706">
    <property type="entry name" value="SOLUTE CARRIER PROTEIN FAMILY 11 MEMBER"/>
    <property type="match status" value="1"/>
</dbReference>
<reference evidence="7 8" key="1">
    <citation type="journal article" date="2013" name="PLoS Genet.">
        <title>Genomic mechanisms accounting for the adaptation to parasitism in nematode-trapping fungi.</title>
        <authorList>
            <person name="Meerupati T."/>
            <person name="Andersson K.M."/>
            <person name="Friman E."/>
            <person name="Kumar D."/>
            <person name="Tunlid A."/>
            <person name="Ahren D."/>
        </authorList>
    </citation>
    <scope>NUCLEOTIDE SEQUENCE [LARGE SCALE GENOMIC DNA]</scope>
    <source>
        <strain evidence="7 8">CBS 200.50</strain>
    </source>
</reference>
<dbReference type="AlphaFoldDB" id="S8BA84"/>
<name>S8BA84_DACHA</name>
<dbReference type="GO" id="GO:0015086">
    <property type="term" value="F:cadmium ion transmembrane transporter activity"/>
    <property type="evidence" value="ECO:0007669"/>
    <property type="project" value="TreeGrafter"/>
</dbReference>
<protein>
    <recommendedName>
        <fullName evidence="9">Manganese transporter</fullName>
    </recommendedName>
</protein>
<evidence type="ECO:0000256" key="5">
    <source>
        <dbReference type="SAM" id="MobiDB-lite"/>
    </source>
</evidence>
<feature type="transmembrane region" description="Helical" evidence="6">
    <location>
        <begin position="190"/>
        <end position="210"/>
    </location>
</feature>
<feature type="transmembrane region" description="Helical" evidence="6">
    <location>
        <begin position="268"/>
        <end position="291"/>
    </location>
</feature>
<keyword evidence="3 6" id="KW-1133">Transmembrane helix</keyword>
<evidence type="ECO:0000256" key="4">
    <source>
        <dbReference type="ARBA" id="ARBA00023136"/>
    </source>
</evidence>
<dbReference type="PANTHER" id="PTHR11706:SF101">
    <property type="entry name" value="MANGANESE TRANSPORTER SMF1"/>
    <property type="match status" value="1"/>
</dbReference>
<feature type="transmembrane region" description="Helical" evidence="6">
    <location>
        <begin position="389"/>
        <end position="412"/>
    </location>
</feature>
<feature type="region of interest" description="Disordered" evidence="5">
    <location>
        <begin position="1"/>
        <end position="38"/>
    </location>
</feature>
<dbReference type="GO" id="GO:0005886">
    <property type="term" value="C:plasma membrane"/>
    <property type="evidence" value="ECO:0007669"/>
    <property type="project" value="TreeGrafter"/>
</dbReference>
<organism evidence="7 8">
    <name type="scientific">Dactylellina haptotyla (strain CBS 200.50)</name>
    <name type="common">Nematode-trapping fungus</name>
    <name type="synonym">Monacrosporium haptotylum</name>
    <dbReference type="NCBI Taxonomy" id="1284197"/>
    <lineage>
        <taxon>Eukaryota</taxon>
        <taxon>Fungi</taxon>
        <taxon>Dikarya</taxon>
        <taxon>Ascomycota</taxon>
        <taxon>Pezizomycotina</taxon>
        <taxon>Orbiliomycetes</taxon>
        <taxon>Orbiliales</taxon>
        <taxon>Orbiliaceae</taxon>
        <taxon>Dactylellina</taxon>
    </lineage>
</organism>
<dbReference type="HAMAP" id="MF_00221">
    <property type="entry name" value="NRAMP"/>
    <property type="match status" value="1"/>
</dbReference>
<dbReference type="Pfam" id="PF01566">
    <property type="entry name" value="Nramp"/>
    <property type="match status" value="1"/>
</dbReference>
<keyword evidence="8" id="KW-1185">Reference proteome</keyword>
<feature type="transmembrane region" description="Helical" evidence="6">
    <location>
        <begin position="79"/>
        <end position="97"/>
    </location>
</feature>
<evidence type="ECO:0000313" key="7">
    <source>
        <dbReference type="EMBL" id="EPS36018.1"/>
    </source>
</evidence>
<feature type="transmembrane region" description="Helical" evidence="6">
    <location>
        <begin position="117"/>
        <end position="135"/>
    </location>
</feature>
<dbReference type="Proteomes" id="UP000015100">
    <property type="component" value="Unassembled WGS sequence"/>
</dbReference>
<dbReference type="GO" id="GO:0034755">
    <property type="term" value="P:iron ion transmembrane transport"/>
    <property type="evidence" value="ECO:0007669"/>
    <property type="project" value="TreeGrafter"/>
</dbReference>
<feature type="transmembrane region" description="Helical" evidence="6">
    <location>
        <begin position="342"/>
        <end position="364"/>
    </location>
</feature>
<comment type="caution">
    <text evidence="7">The sequence shown here is derived from an EMBL/GenBank/DDBJ whole genome shotgun (WGS) entry which is preliminary data.</text>
</comment>
<dbReference type="GO" id="GO:0005384">
    <property type="term" value="F:manganese ion transmembrane transporter activity"/>
    <property type="evidence" value="ECO:0007669"/>
    <property type="project" value="TreeGrafter"/>
</dbReference>
<feature type="transmembrane region" description="Helical" evidence="6">
    <location>
        <begin position="518"/>
        <end position="540"/>
    </location>
</feature>
<reference evidence="8" key="2">
    <citation type="submission" date="2013-04" db="EMBL/GenBank/DDBJ databases">
        <title>Genomic mechanisms accounting for the adaptation to parasitism in nematode-trapping fungi.</title>
        <authorList>
            <person name="Ahren D.G."/>
        </authorList>
    </citation>
    <scope>NUCLEOTIDE SEQUENCE [LARGE SCALE GENOMIC DNA]</scope>
    <source>
        <strain evidence="8">CBS 200.50</strain>
    </source>
</reference>
<dbReference type="OMA" id="YEYYPRT"/>
<dbReference type="NCBIfam" id="TIGR01197">
    <property type="entry name" value="nramp"/>
    <property type="match status" value="1"/>
</dbReference>
<evidence type="ECO:0008006" key="9">
    <source>
        <dbReference type="Google" id="ProtNLM"/>
    </source>
</evidence>
<feature type="transmembrane region" description="Helical" evidence="6">
    <location>
        <begin position="156"/>
        <end position="184"/>
    </location>
</feature>
<sequence>MNRRGDTSRGGINTFDNSAGGDGEMDSSDAGAGKKDEGEKGYNKVKRVIFFAGNAGRREPPRGGITPGDGIWKKIIHILVKYAKFMGPGFMISVSYMDPGNYATDVAAGAAFKYTHLFVILLANVLAIFLQSLCVKLGSVTGVDLAENCKRNFPRWLCWFLYFFAEAAIIATDMAEVVGSAIALNILLKIPLVAGCAITILDTFIVLFFYNADGPVKRIRFFEFFVALLVFGVIICFAIELANIEGTSAGEVLKGYIPSSTVATGHGLYLSCGILGATVMPHSLFLGSGIVQARMKEFDNWHANESTATVATEDTAVTVERKYKPTLEAINYTMPFCIADMAISLFTCALFANSAILIVSAATLSDTPEAQDADLFSIYDLLVENLGKAAGILFAVALLFSGESAGVVVTLAGQMISEGFLNWRMRPWLRRLITRAIAILPSIVVAGAVGRKGLAEVLNASQVTLSIILPFVTAPLIWMTCRAQYMQVANPNGQVLNDEAAAEGGVTRRETVDMSNNWFTCAFAVVVWGFIAGLNVYLIVTLAMGTN</sequence>
<accession>S8BA84</accession>
<dbReference type="PRINTS" id="PR00447">
    <property type="entry name" value="NATRESASSCMP"/>
</dbReference>
<evidence type="ECO:0000256" key="1">
    <source>
        <dbReference type="ARBA" id="ARBA00004141"/>
    </source>
</evidence>
<keyword evidence="4 6" id="KW-0472">Membrane</keyword>
<dbReference type="STRING" id="1284197.S8BA84"/>
<proteinExistence type="inferred from homology"/>
<dbReference type="HOGENOM" id="CLU_020088_4_1_1"/>
<gene>
    <name evidence="7" type="ORF">H072_10538</name>
</gene>
<evidence type="ECO:0000256" key="6">
    <source>
        <dbReference type="SAM" id="Phobius"/>
    </source>
</evidence>
<dbReference type="NCBIfam" id="NF037982">
    <property type="entry name" value="Nramp_1"/>
    <property type="match status" value="1"/>
</dbReference>
<dbReference type="EMBL" id="AQGS01000985">
    <property type="protein sequence ID" value="EPS36018.1"/>
    <property type="molecule type" value="Genomic_DNA"/>
</dbReference>
<dbReference type="OrthoDB" id="409173at2759"/>